<dbReference type="AlphaFoldDB" id="A0A934QLJ8"/>
<evidence type="ECO:0000256" key="8">
    <source>
        <dbReference type="SAM" id="Phobius"/>
    </source>
</evidence>
<evidence type="ECO:0000256" key="5">
    <source>
        <dbReference type="ARBA" id="ARBA00022989"/>
    </source>
</evidence>
<comment type="caution">
    <text evidence="10">The sequence shown here is derived from an EMBL/GenBank/DDBJ whole genome shotgun (WGS) entry which is preliminary data.</text>
</comment>
<comment type="subcellular location">
    <subcellularLocation>
        <location evidence="1">Membrane</location>
        <topology evidence="1">Multi-pass membrane protein</topology>
    </subcellularLocation>
</comment>
<comment type="pathway">
    <text evidence="2">Carotenoid biosynthesis.</text>
</comment>
<gene>
    <name evidence="10" type="ORF">JHE00_01470</name>
</gene>
<keyword evidence="5 8" id="KW-1133">Transmembrane helix</keyword>
<keyword evidence="3 8" id="KW-0812">Transmembrane</keyword>
<feature type="transmembrane region" description="Helical" evidence="8">
    <location>
        <begin position="81"/>
        <end position="102"/>
    </location>
</feature>
<evidence type="ECO:0000256" key="4">
    <source>
        <dbReference type="ARBA" id="ARBA00022746"/>
    </source>
</evidence>
<dbReference type="EMBL" id="JAENJH010000001">
    <property type="protein sequence ID" value="MBK1782977.1"/>
    <property type="molecule type" value="Genomic_DNA"/>
</dbReference>
<evidence type="ECO:0000256" key="7">
    <source>
        <dbReference type="ARBA" id="ARBA00023235"/>
    </source>
</evidence>
<keyword evidence="11" id="KW-1185">Reference proteome</keyword>
<keyword evidence="4" id="KW-0125">Carotenoid biosynthesis</keyword>
<dbReference type="GO" id="GO:0016117">
    <property type="term" value="P:carotenoid biosynthetic process"/>
    <property type="evidence" value="ECO:0007669"/>
    <property type="project" value="UniProtKB-KW"/>
</dbReference>
<dbReference type="GO" id="GO:0016020">
    <property type="term" value="C:membrane"/>
    <property type="evidence" value="ECO:0007669"/>
    <property type="project" value="UniProtKB-SubCell"/>
</dbReference>
<dbReference type="GO" id="GO:0045436">
    <property type="term" value="F:lycopene beta cyclase activity"/>
    <property type="evidence" value="ECO:0007669"/>
    <property type="project" value="UniProtKB-ARBA"/>
</dbReference>
<evidence type="ECO:0000256" key="2">
    <source>
        <dbReference type="ARBA" id="ARBA00004829"/>
    </source>
</evidence>
<feature type="transmembrane region" description="Helical" evidence="8">
    <location>
        <begin position="6"/>
        <end position="26"/>
    </location>
</feature>
<dbReference type="RefSeq" id="WP_200313949.1">
    <property type="nucleotide sequence ID" value="NZ_JAENJH010000001.1"/>
</dbReference>
<dbReference type="Proteomes" id="UP000635245">
    <property type="component" value="Unassembled WGS sequence"/>
</dbReference>
<evidence type="ECO:0000256" key="3">
    <source>
        <dbReference type="ARBA" id="ARBA00022692"/>
    </source>
</evidence>
<dbReference type="InterPro" id="IPR017825">
    <property type="entry name" value="Lycopene_cyclase_dom"/>
</dbReference>
<organism evidence="10 11">
    <name type="scientific">Prauserella cavernicola</name>
    <dbReference type="NCBI Taxonomy" id="2800127"/>
    <lineage>
        <taxon>Bacteria</taxon>
        <taxon>Bacillati</taxon>
        <taxon>Actinomycetota</taxon>
        <taxon>Actinomycetes</taxon>
        <taxon>Pseudonocardiales</taxon>
        <taxon>Pseudonocardiaceae</taxon>
        <taxon>Prauserella</taxon>
    </lineage>
</organism>
<evidence type="ECO:0000313" key="10">
    <source>
        <dbReference type="EMBL" id="MBK1782977.1"/>
    </source>
</evidence>
<dbReference type="GO" id="GO:0016872">
    <property type="term" value="F:intramolecular lyase activity"/>
    <property type="evidence" value="ECO:0007669"/>
    <property type="project" value="InterPro"/>
</dbReference>
<accession>A0A934QLJ8</accession>
<dbReference type="NCBIfam" id="TIGR03462">
    <property type="entry name" value="CarR_dom_SF"/>
    <property type="match status" value="1"/>
</dbReference>
<evidence type="ECO:0000256" key="6">
    <source>
        <dbReference type="ARBA" id="ARBA00023136"/>
    </source>
</evidence>
<evidence type="ECO:0000313" key="11">
    <source>
        <dbReference type="Proteomes" id="UP000635245"/>
    </source>
</evidence>
<sequence length="110" mass="12115">MEDTDQLHYLFVLAACVAITLPLEFLGSGVYRKPRKLLVALMPAALFVVWDLLALAGGVWSISERYTLGVHVLPGMPLEELLFFVVIPLCGLLTFEAVRGVLARFGKVRA</sequence>
<evidence type="ECO:0000259" key="9">
    <source>
        <dbReference type="Pfam" id="PF18916"/>
    </source>
</evidence>
<protein>
    <submittedName>
        <fullName evidence="10">Lycopene cyclase domain-containing protein</fullName>
    </submittedName>
</protein>
<reference evidence="10" key="1">
    <citation type="submission" date="2020-12" db="EMBL/GenBank/DDBJ databases">
        <title>Prauserella sp. ASG 168, a novel actinomycete isolated from cave rock.</title>
        <authorList>
            <person name="Suriyachadkun C."/>
        </authorList>
    </citation>
    <scope>NUCLEOTIDE SEQUENCE</scope>
    <source>
        <strain evidence="10">ASG 168</strain>
    </source>
</reference>
<evidence type="ECO:0000256" key="1">
    <source>
        <dbReference type="ARBA" id="ARBA00004141"/>
    </source>
</evidence>
<feature type="transmembrane region" description="Helical" evidence="8">
    <location>
        <begin position="38"/>
        <end position="61"/>
    </location>
</feature>
<name>A0A934QLJ8_9PSEU</name>
<proteinExistence type="predicted"/>
<keyword evidence="6 8" id="KW-0472">Membrane</keyword>
<keyword evidence="7" id="KW-0413">Isomerase</keyword>
<dbReference type="Pfam" id="PF18916">
    <property type="entry name" value="Lycopene_cyc"/>
    <property type="match status" value="1"/>
</dbReference>
<feature type="domain" description="Lycopene cyclase" evidence="9">
    <location>
        <begin position="9"/>
        <end position="96"/>
    </location>
</feature>